<dbReference type="GO" id="GO:0043565">
    <property type="term" value="F:sequence-specific DNA binding"/>
    <property type="evidence" value="ECO:0007669"/>
    <property type="project" value="TreeGrafter"/>
</dbReference>
<dbReference type="HOGENOM" id="CLU_039613_16_2_5"/>
<dbReference type="KEGG" id="cid:P73_0508"/>
<keyword evidence="2" id="KW-0805">Transcription regulation</keyword>
<proteinExistence type="inferred from homology"/>
<dbReference type="InterPro" id="IPR000847">
    <property type="entry name" value="LysR_HTH_N"/>
</dbReference>
<evidence type="ECO:0000313" key="6">
    <source>
        <dbReference type="EMBL" id="AJE45223.1"/>
    </source>
</evidence>
<dbReference type="SUPFAM" id="SSF46785">
    <property type="entry name" value="Winged helix' DNA-binding domain"/>
    <property type="match status" value="1"/>
</dbReference>
<comment type="similarity">
    <text evidence="1">Belongs to the LysR transcriptional regulatory family.</text>
</comment>
<dbReference type="InterPro" id="IPR036390">
    <property type="entry name" value="WH_DNA-bd_sf"/>
</dbReference>
<protein>
    <submittedName>
        <fullName evidence="6">LysR family transcriptional regulator</fullName>
    </submittedName>
</protein>
<dbReference type="Gene3D" id="1.10.10.10">
    <property type="entry name" value="Winged helix-like DNA-binding domain superfamily/Winged helix DNA-binding domain"/>
    <property type="match status" value="1"/>
</dbReference>
<dbReference type="SUPFAM" id="SSF53850">
    <property type="entry name" value="Periplasmic binding protein-like II"/>
    <property type="match status" value="1"/>
</dbReference>
<keyword evidence="4" id="KW-0804">Transcription</keyword>
<dbReference type="RefSeq" id="WP_043868323.1">
    <property type="nucleotide sequence ID" value="NZ_CP004393.1"/>
</dbReference>
<gene>
    <name evidence="6" type="ORF">P73_0508</name>
</gene>
<evidence type="ECO:0000259" key="5">
    <source>
        <dbReference type="PROSITE" id="PS50931"/>
    </source>
</evidence>
<evidence type="ECO:0000256" key="4">
    <source>
        <dbReference type="ARBA" id="ARBA00023163"/>
    </source>
</evidence>
<organism evidence="6 7">
    <name type="scientific">Celeribacter indicus</name>
    <dbReference type="NCBI Taxonomy" id="1208324"/>
    <lineage>
        <taxon>Bacteria</taxon>
        <taxon>Pseudomonadati</taxon>
        <taxon>Pseudomonadota</taxon>
        <taxon>Alphaproteobacteria</taxon>
        <taxon>Rhodobacterales</taxon>
        <taxon>Roseobacteraceae</taxon>
        <taxon>Celeribacter</taxon>
    </lineage>
</organism>
<dbReference type="Pfam" id="PF03466">
    <property type="entry name" value="LysR_substrate"/>
    <property type="match status" value="1"/>
</dbReference>
<keyword evidence="7" id="KW-1185">Reference proteome</keyword>
<dbReference type="PROSITE" id="PS50931">
    <property type="entry name" value="HTH_LYSR"/>
    <property type="match status" value="1"/>
</dbReference>
<dbReference type="InterPro" id="IPR058163">
    <property type="entry name" value="LysR-type_TF_proteobact-type"/>
</dbReference>
<dbReference type="FunFam" id="1.10.10.10:FF:000001">
    <property type="entry name" value="LysR family transcriptional regulator"/>
    <property type="match status" value="1"/>
</dbReference>
<evidence type="ECO:0000313" key="7">
    <source>
        <dbReference type="Proteomes" id="UP000031521"/>
    </source>
</evidence>
<dbReference type="OrthoDB" id="9813056at2"/>
<dbReference type="AlphaFoldDB" id="A0A0B5DNS1"/>
<evidence type="ECO:0000256" key="3">
    <source>
        <dbReference type="ARBA" id="ARBA00023125"/>
    </source>
</evidence>
<feature type="domain" description="HTH lysR-type" evidence="5">
    <location>
        <begin position="1"/>
        <end position="59"/>
    </location>
</feature>
<sequence length="308" mass="33515">MDLIRTLRVFVATAETGSFTAAARRLGISNRLTSKDLADLEARLGTRLFQRTTRKLGLTPAGAELLARAPAVIEEVDDMLGAIREDSQGFSGVLRISAPVTFGEIYLARMLSRFAAPHPDLTIDLRLDDAYADLAGEGIDLAFRIGTPDSFALRQRRIGAIRSVVVASPGYLSDHPAPVRPEDLLAHDCILDSNRRDAGRWIFLRDGAEQAVEVRSRFHVNSARAARDLALAGLGIAFCPRFVLGDALETGRLIAVLDAVERPAHPLGIVYLEGRTLPRKVRALIDFAVEDIRRSGAVTGLRTADDLT</sequence>
<dbReference type="PANTHER" id="PTHR30537">
    <property type="entry name" value="HTH-TYPE TRANSCRIPTIONAL REGULATOR"/>
    <property type="match status" value="1"/>
</dbReference>
<keyword evidence="3" id="KW-0238">DNA-binding</keyword>
<name>A0A0B5DNS1_9RHOB</name>
<reference evidence="6 7" key="1">
    <citation type="journal article" date="2014" name="Int. J. Syst. Evol. Microbiol.">
        <title>Celeribacter indicus sp. nov., a polycyclic aromatic hydrocarbon-degrading bacterium from deep-sea sediment and reclassification of Huaishuia halophila as Celeribacter halophilus comb. nov.</title>
        <authorList>
            <person name="Lai Q."/>
            <person name="Cao J."/>
            <person name="Yuan J."/>
            <person name="Li F."/>
            <person name="Shao Z."/>
        </authorList>
    </citation>
    <scope>NUCLEOTIDE SEQUENCE [LARGE SCALE GENOMIC DNA]</scope>
    <source>
        <strain evidence="6">P73</strain>
    </source>
</reference>
<dbReference type="Gene3D" id="3.40.190.290">
    <property type="match status" value="1"/>
</dbReference>
<dbReference type="Proteomes" id="UP000031521">
    <property type="component" value="Chromosome"/>
</dbReference>
<dbReference type="PANTHER" id="PTHR30537:SF35">
    <property type="entry name" value="TRANSCRIPTIONAL REGULATORY PROTEIN"/>
    <property type="match status" value="1"/>
</dbReference>
<dbReference type="CDD" id="cd08422">
    <property type="entry name" value="PBP2_CrgA_like"/>
    <property type="match status" value="1"/>
</dbReference>
<evidence type="ECO:0000256" key="1">
    <source>
        <dbReference type="ARBA" id="ARBA00009437"/>
    </source>
</evidence>
<evidence type="ECO:0000256" key="2">
    <source>
        <dbReference type="ARBA" id="ARBA00023015"/>
    </source>
</evidence>
<accession>A0A0B5DNS1</accession>
<dbReference type="InterPro" id="IPR005119">
    <property type="entry name" value="LysR_subst-bd"/>
</dbReference>
<dbReference type="InterPro" id="IPR036388">
    <property type="entry name" value="WH-like_DNA-bd_sf"/>
</dbReference>
<dbReference type="Pfam" id="PF00126">
    <property type="entry name" value="HTH_1"/>
    <property type="match status" value="1"/>
</dbReference>
<dbReference type="GO" id="GO:0006351">
    <property type="term" value="P:DNA-templated transcription"/>
    <property type="evidence" value="ECO:0007669"/>
    <property type="project" value="TreeGrafter"/>
</dbReference>
<dbReference type="EMBL" id="CP004393">
    <property type="protein sequence ID" value="AJE45223.1"/>
    <property type="molecule type" value="Genomic_DNA"/>
</dbReference>
<dbReference type="STRING" id="1208324.P73_0508"/>
<dbReference type="GO" id="GO:0003700">
    <property type="term" value="F:DNA-binding transcription factor activity"/>
    <property type="evidence" value="ECO:0007669"/>
    <property type="project" value="InterPro"/>
</dbReference>